<feature type="compositionally biased region" description="Low complexity" evidence="1">
    <location>
        <begin position="1"/>
        <end position="20"/>
    </location>
</feature>
<dbReference type="eggNOG" id="ENOG502SV8F">
    <property type="taxonomic scope" value="Eukaryota"/>
</dbReference>
<evidence type="ECO:0000256" key="1">
    <source>
        <dbReference type="SAM" id="MobiDB-lite"/>
    </source>
</evidence>
<reference evidence="2" key="2">
    <citation type="submission" date="2015-06" db="UniProtKB">
        <authorList>
            <consortium name="EnsemblProtists"/>
        </authorList>
    </citation>
    <scope>IDENTIFICATION</scope>
    <source>
        <strain evidence="2">Emoy2</strain>
    </source>
</reference>
<proteinExistence type="predicted"/>
<evidence type="ECO:0000313" key="2">
    <source>
        <dbReference type="EnsemblProtists" id="HpaP806905"/>
    </source>
</evidence>
<feature type="compositionally biased region" description="Acidic residues" evidence="1">
    <location>
        <begin position="103"/>
        <end position="120"/>
    </location>
</feature>
<feature type="compositionally biased region" description="Acidic residues" evidence="1">
    <location>
        <begin position="136"/>
        <end position="155"/>
    </location>
</feature>
<feature type="region of interest" description="Disordered" evidence="1">
    <location>
        <begin position="134"/>
        <end position="155"/>
    </location>
</feature>
<dbReference type="VEuPathDB" id="FungiDB:HpaG806905"/>
<organism evidence="2 3">
    <name type="scientific">Hyaloperonospora arabidopsidis (strain Emoy2)</name>
    <name type="common">Downy mildew agent</name>
    <name type="synonym">Peronospora arabidopsidis</name>
    <dbReference type="NCBI Taxonomy" id="559515"/>
    <lineage>
        <taxon>Eukaryota</taxon>
        <taxon>Sar</taxon>
        <taxon>Stramenopiles</taxon>
        <taxon>Oomycota</taxon>
        <taxon>Peronosporomycetes</taxon>
        <taxon>Peronosporales</taxon>
        <taxon>Peronosporaceae</taxon>
        <taxon>Hyaloperonospora</taxon>
    </lineage>
</organism>
<sequence>MDTNDASPPASPASTAATPDHVAIATSASIPQLSDAPEDSVLAANGLKSSEDDSDNDDHRGRKRRRLRRRDAPSSPRLHQLVDGDYEDDEADEDDFVARDETQTYDDGNEEQVEEEVEDEIVDELDIEEREKAYFSEDDINDEEDGEDLVENAEL</sequence>
<dbReference type="HOGENOM" id="CLU_1707777_0_0_1"/>
<protein>
    <submittedName>
        <fullName evidence="2">Uncharacterized protein</fullName>
    </submittedName>
</protein>
<reference evidence="3" key="1">
    <citation type="journal article" date="2010" name="Science">
        <title>Signatures of adaptation to obligate biotrophy in the Hyaloperonospora arabidopsidis genome.</title>
        <authorList>
            <person name="Baxter L."/>
            <person name="Tripathy S."/>
            <person name="Ishaque N."/>
            <person name="Boot N."/>
            <person name="Cabral A."/>
            <person name="Kemen E."/>
            <person name="Thines M."/>
            <person name="Ah-Fong A."/>
            <person name="Anderson R."/>
            <person name="Badejoko W."/>
            <person name="Bittner-Eddy P."/>
            <person name="Boore J.L."/>
            <person name="Chibucos M.C."/>
            <person name="Coates M."/>
            <person name="Dehal P."/>
            <person name="Delehaunty K."/>
            <person name="Dong S."/>
            <person name="Downton P."/>
            <person name="Dumas B."/>
            <person name="Fabro G."/>
            <person name="Fronick C."/>
            <person name="Fuerstenberg S.I."/>
            <person name="Fulton L."/>
            <person name="Gaulin E."/>
            <person name="Govers F."/>
            <person name="Hughes L."/>
            <person name="Humphray S."/>
            <person name="Jiang R.H."/>
            <person name="Judelson H."/>
            <person name="Kamoun S."/>
            <person name="Kyung K."/>
            <person name="Meijer H."/>
            <person name="Minx P."/>
            <person name="Morris P."/>
            <person name="Nelson J."/>
            <person name="Phuntumart V."/>
            <person name="Qutob D."/>
            <person name="Rehmany A."/>
            <person name="Rougon-Cardoso A."/>
            <person name="Ryden P."/>
            <person name="Torto-Alalibo T."/>
            <person name="Studholme D."/>
            <person name="Wang Y."/>
            <person name="Win J."/>
            <person name="Wood J."/>
            <person name="Clifton S.W."/>
            <person name="Rogers J."/>
            <person name="Van den Ackerveken G."/>
            <person name="Jones J.D."/>
            <person name="McDowell J.M."/>
            <person name="Beynon J."/>
            <person name="Tyler B.M."/>
        </authorList>
    </citation>
    <scope>NUCLEOTIDE SEQUENCE [LARGE SCALE GENOMIC DNA]</scope>
    <source>
        <strain evidence="3">Emoy2</strain>
    </source>
</reference>
<dbReference type="EnsemblProtists" id="HpaT806905">
    <property type="protein sequence ID" value="HpaP806905"/>
    <property type="gene ID" value="HpaG806905"/>
</dbReference>
<dbReference type="AlphaFoldDB" id="M4BKH2"/>
<dbReference type="EMBL" id="JH598357">
    <property type="status" value="NOT_ANNOTATED_CDS"/>
    <property type="molecule type" value="Genomic_DNA"/>
</dbReference>
<dbReference type="Proteomes" id="UP000011713">
    <property type="component" value="Unassembled WGS sequence"/>
</dbReference>
<evidence type="ECO:0000313" key="3">
    <source>
        <dbReference type="Proteomes" id="UP000011713"/>
    </source>
</evidence>
<feature type="compositionally biased region" description="Acidic residues" evidence="1">
    <location>
        <begin position="84"/>
        <end position="95"/>
    </location>
</feature>
<feature type="region of interest" description="Disordered" evidence="1">
    <location>
        <begin position="1"/>
        <end position="120"/>
    </location>
</feature>
<accession>M4BKH2</accession>
<keyword evidence="3" id="KW-1185">Reference proteome</keyword>
<name>M4BKH2_HYAAE</name>
<dbReference type="STRING" id="559515.M4BKH2"/>
<dbReference type="InParanoid" id="M4BKH2"/>